<organism evidence="1 2">
    <name type="scientific">Microbacterium sorbitolivorans</name>
    <dbReference type="NCBI Taxonomy" id="1867410"/>
    <lineage>
        <taxon>Bacteria</taxon>
        <taxon>Bacillati</taxon>
        <taxon>Actinomycetota</taxon>
        <taxon>Actinomycetes</taxon>
        <taxon>Micrococcales</taxon>
        <taxon>Microbacteriaceae</taxon>
        <taxon>Microbacterium</taxon>
    </lineage>
</organism>
<reference evidence="1 2" key="1">
    <citation type="submission" date="2018-07" db="EMBL/GenBank/DDBJ databases">
        <title>Microbacterium endoborsara sp. nov., a novel actinobacterium isolated from Borszczowia aralocaspica.</title>
        <authorList>
            <person name="An D."/>
        </authorList>
    </citation>
    <scope>NUCLEOTIDE SEQUENCE [LARGE SCALE GENOMIC DNA]</scope>
    <source>
        <strain evidence="1 2">C1.15228</strain>
    </source>
</reference>
<dbReference type="EMBL" id="QORO01000001">
    <property type="protein sequence ID" value="RCK61203.1"/>
    <property type="molecule type" value="Genomic_DNA"/>
</dbReference>
<comment type="caution">
    <text evidence="1">The sequence shown here is derived from an EMBL/GenBank/DDBJ whole genome shotgun (WGS) entry which is preliminary data.</text>
</comment>
<dbReference type="AlphaFoldDB" id="A0A367Y5Q4"/>
<proteinExistence type="predicted"/>
<keyword evidence="2" id="KW-1185">Reference proteome</keyword>
<accession>A0A367Y5Q4</accession>
<dbReference type="RefSeq" id="WP_114116311.1">
    <property type="nucleotide sequence ID" value="NZ_BMHU01000001.1"/>
</dbReference>
<evidence type="ECO:0000313" key="1">
    <source>
        <dbReference type="EMBL" id="RCK61203.1"/>
    </source>
</evidence>
<protein>
    <recommendedName>
        <fullName evidence="3">WGR domain-containing protein</fullName>
    </recommendedName>
</protein>
<name>A0A367Y5Q4_9MICO</name>
<evidence type="ECO:0008006" key="3">
    <source>
        <dbReference type="Google" id="ProtNLM"/>
    </source>
</evidence>
<dbReference type="Proteomes" id="UP000253508">
    <property type="component" value="Unassembled WGS sequence"/>
</dbReference>
<sequence>MTMIKTYRRDDEGVLWYREIWRDAAFMVTHTGKVGTKGKVSSERLHSSDWPNKATEDQQLAAFREGAAADGYAEIDEDDMGWAVLQYWTASPDFSDPADARFLDEAEIALDTRLGWLGLGHCDGNDIGGTPPEASGREETVVNLFCPVVDTAIAARALRRFATEQELAPHCAVATRESAPDADYELAWTPKRSVLKTFTL</sequence>
<evidence type="ECO:0000313" key="2">
    <source>
        <dbReference type="Proteomes" id="UP000253508"/>
    </source>
</evidence>
<gene>
    <name evidence="1" type="ORF">DTO57_00685</name>
</gene>
<dbReference type="OrthoDB" id="4966798at2"/>